<proteinExistence type="predicted"/>
<evidence type="ECO:0000256" key="1">
    <source>
        <dbReference type="ARBA" id="ARBA00023015"/>
    </source>
</evidence>
<keyword evidence="7" id="KW-1185">Reference proteome</keyword>
<dbReference type="PROSITE" id="PS51071">
    <property type="entry name" value="HTH_RPIR"/>
    <property type="match status" value="1"/>
</dbReference>
<dbReference type="Pfam" id="PF01380">
    <property type="entry name" value="SIS"/>
    <property type="match status" value="1"/>
</dbReference>
<dbReference type="InterPro" id="IPR035472">
    <property type="entry name" value="RpiR-like_SIS"/>
</dbReference>
<dbReference type="PANTHER" id="PTHR30514:SF1">
    <property type="entry name" value="HTH-TYPE TRANSCRIPTIONAL REGULATOR HEXR-RELATED"/>
    <property type="match status" value="1"/>
</dbReference>
<dbReference type="EMBL" id="CP013213">
    <property type="protein sequence ID" value="AMC94411.1"/>
    <property type="molecule type" value="Genomic_DNA"/>
</dbReference>
<evidence type="ECO:0000256" key="2">
    <source>
        <dbReference type="ARBA" id="ARBA00023125"/>
    </source>
</evidence>
<name>A0A120JTZ4_9FIRM</name>
<dbReference type="SUPFAM" id="SSF53697">
    <property type="entry name" value="SIS domain"/>
    <property type="match status" value="1"/>
</dbReference>
<feature type="domain" description="HTH rpiR-type" evidence="4">
    <location>
        <begin position="1"/>
        <end position="77"/>
    </location>
</feature>
<reference evidence="6 7" key="1">
    <citation type="submission" date="2015-10" db="EMBL/GenBank/DDBJ databases">
        <title>Erysipelothrix larvae sp. LV19 isolated from the larval gut of the rhinoceros beetle, Trypoxylus dichotomus.</title>
        <authorList>
            <person name="Lim S."/>
            <person name="Kim B.-C."/>
        </authorList>
    </citation>
    <scope>NUCLEOTIDE SEQUENCE [LARGE SCALE GENOMIC DNA]</scope>
    <source>
        <strain evidence="6 7">LV19</strain>
    </source>
</reference>
<dbReference type="InterPro" id="IPR047640">
    <property type="entry name" value="RpiR-like"/>
</dbReference>
<evidence type="ECO:0000259" key="5">
    <source>
        <dbReference type="PROSITE" id="PS51464"/>
    </source>
</evidence>
<keyword evidence="2" id="KW-0238">DNA-binding</keyword>
<dbReference type="InterPro" id="IPR000281">
    <property type="entry name" value="HTH_RpiR"/>
</dbReference>
<evidence type="ECO:0000259" key="4">
    <source>
        <dbReference type="PROSITE" id="PS51071"/>
    </source>
</evidence>
<dbReference type="KEGG" id="erl:AOC36_10635"/>
<dbReference type="InterPro" id="IPR036388">
    <property type="entry name" value="WH-like_DNA-bd_sf"/>
</dbReference>
<dbReference type="SUPFAM" id="SSF46689">
    <property type="entry name" value="Homeodomain-like"/>
    <property type="match status" value="1"/>
</dbReference>
<dbReference type="Proteomes" id="UP000063781">
    <property type="component" value="Chromosome"/>
</dbReference>
<dbReference type="OrthoDB" id="3684496at2"/>
<dbReference type="GO" id="GO:0003700">
    <property type="term" value="F:DNA-binding transcription factor activity"/>
    <property type="evidence" value="ECO:0007669"/>
    <property type="project" value="InterPro"/>
</dbReference>
<evidence type="ECO:0000313" key="7">
    <source>
        <dbReference type="Proteomes" id="UP000063781"/>
    </source>
</evidence>
<dbReference type="GO" id="GO:0097367">
    <property type="term" value="F:carbohydrate derivative binding"/>
    <property type="evidence" value="ECO:0007669"/>
    <property type="project" value="InterPro"/>
</dbReference>
<keyword evidence="3" id="KW-0804">Transcription</keyword>
<dbReference type="Gene3D" id="1.10.10.10">
    <property type="entry name" value="Winged helix-like DNA-binding domain superfamily/Winged helix DNA-binding domain"/>
    <property type="match status" value="1"/>
</dbReference>
<sequence>MSILFQVRSEYQKLSKTQKQIADFMFLHVDDFVKLTAQEIGDRSSTSSASVVRFAKYFNFEGLEELKRQLVIDSNVGIVPIDPIIMQNDSTEQLAEKLGVVIENGTKDFFYQLDVEALDKAIDIIQNSNRIFIFGVGASSLPAYDLYHKLNRVNKSAIFNFDSHMTLEFINYAKKGDVIIAFSYSGRTLEVIYPAEVAIKNGASVISVTRDDKSRLAQSSSVVLKIPDSENLVRIGAITSKINAMLMADLLYFGYINPRLSEIEEGIVSTSKLTSLLKSKE</sequence>
<dbReference type="GO" id="GO:0003677">
    <property type="term" value="F:DNA binding"/>
    <property type="evidence" value="ECO:0007669"/>
    <property type="project" value="UniProtKB-KW"/>
</dbReference>
<dbReference type="STRING" id="1514105.AOC36_10635"/>
<accession>A0A120JTZ4</accession>
<dbReference type="RefSeq" id="WP_067634120.1">
    <property type="nucleotide sequence ID" value="NZ_CP013213.1"/>
</dbReference>
<dbReference type="InterPro" id="IPR001347">
    <property type="entry name" value="SIS_dom"/>
</dbReference>
<evidence type="ECO:0000313" key="6">
    <source>
        <dbReference type="EMBL" id="AMC94411.1"/>
    </source>
</evidence>
<evidence type="ECO:0000256" key="3">
    <source>
        <dbReference type="ARBA" id="ARBA00023163"/>
    </source>
</evidence>
<gene>
    <name evidence="6" type="ORF">AOC36_10635</name>
</gene>
<evidence type="ECO:0008006" key="8">
    <source>
        <dbReference type="Google" id="ProtNLM"/>
    </source>
</evidence>
<dbReference type="PANTHER" id="PTHR30514">
    <property type="entry name" value="GLUCOKINASE"/>
    <property type="match status" value="1"/>
</dbReference>
<dbReference type="InterPro" id="IPR009057">
    <property type="entry name" value="Homeodomain-like_sf"/>
</dbReference>
<protein>
    <recommendedName>
        <fullName evidence="8">RpiR family transcriptional regulator</fullName>
    </recommendedName>
</protein>
<dbReference type="Gene3D" id="3.40.50.10490">
    <property type="entry name" value="Glucose-6-phosphate isomerase like protein, domain 1"/>
    <property type="match status" value="1"/>
</dbReference>
<feature type="domain" description="SIS" evidence="5">
    <location>
        <begin position="121"/>
        <end position="261"/>
    </location>
</feature>
<dbReference type="Pfam" id="PF01418">
    <property type="entry name" value="HTH_6"/>
    <property type="match status" value="1"/>
</dbReference>
<organism evidence="6 7">
    <name type="scientific">Erysipelothrix larvae</name>
    <dbReference type="NCBI Taxonomy" id="1514105"/>
    <lineage>
        <taxon>Bacteria</taxon>
        <taxon>Bacillati</taxon>
        <taxon>Bacillota</taxon>
        <taxon>Erysipelotrichia</taxon>
        <taxon>Erysipelotrichales</taxon>
        <taxon>Erysipelotrichaceae</taxon>
        <taxon>Erysipelothrix</taxon>
    </lineage>
</organism>
<dbReference type="CDD" id="cd05013">
    <property type="entry name" value="SIS_RpiR"/>
    <property type="match status" value="1"/>
</dbReference>
<dbReference type="GO" id="GO:1901135">
    <property type="term" value="P:carbohydrate derivative metabolic process"/>
    <property type="evidence" value="ECO:0007669"/>
    <property type="project" value="InterPro"/>
</dbReference>
<keyword evidence="1" id="KW-0805">Transcription regulation</keyword>
<dbReference type="InterPro" id="IPR046348">
    <property type="entry name" value="SIS_dom_sf"/>
</dbReference>
<dbReference type="PROSITE" id="PS51464">
    <property type="entry name" value="SIS"/>
    <property type="match status" value="1"/>
</dbReference>
<dbReference type="AlphaFoldDB" id="A0A120JTZ4"/>